<feature type="region of interest" description="Disordered" evidence="1">
    <location>
        <begin position="1"/>
        <end position="20"/>
    </location>
</feature>
<name>A0A3M9YIF0_9PEZI</name>
<sequence length="157" mass="17894">MAAQPSSGKRNRDSLSSSENYLTEVNVETTFSFDRSKTLSLSDYRPDPSRSTSSHQEHRVYEVRGAGGSSTKQAADRKNRWWKEAQKSAMKQACAMNAAYREAKQSIRERLDKCYEWTSAFIWDSLGQHDTASDIDLAMMQGIILETAKCCIRRRKI</sequence>
<accession>A0A3M9YIF0</accession>
<feature type="region of interest" description="Disordered" evidence="1">
    <location>
        <begin position="39"/>
        <end position="77"/>
    </location>
</feature>
<evidence type="ECO:0000256" key="1">
    <source>
        <dbReference type="SAM" id="MobiDB-lite"/>
    </source>
</evidence>
<evidence type="ECO:0000313" key="3">
    <source>
        <dbReference type="Proteomes" id="UP000267145"/>
    </source>
</evidence>
<organism evidence="2 3">
    <name type="scientific">Verticillium nonalfalfae</name>
    <dbReference type="NCBI Taxonomy" id="1051616"/>
    <lineage>
        <taxon>Eukaryota</taxon>
        <taxon>Fungi</taxon>
        <taxon>Dikarya</taxon>
        <taxon>Ascomycota</taxon>
        <taxon>Pezizomycotina</taxon>
        <taxon>Sordariomycetes</taxon>
        <taxon>Hypocreomycetidae</taxon>
        <taxon>Glomerellales</taxon>
        <taxon>Plectosphaerellaceae</taxon>
        <taxon>Verticillium</taxon>
    </lineage>
</organism>
<protein>
    <submittedName>
        <fullName evidence="2">Uncharacterized protein</fullName>
    </submittedName>
</protein>
<keyword evidence="3" id="KW-1185">Reference proteome</keyword>
<dbReference type="GeneID" id="39604788"/>
<dbReference type="EMBL" id="RBVV01000012">
    <property type="protein sequence ID" value="RNJ59861.1"/>
    <property type="molecule type" value="Genomic_DNA"/>
</dbReference>
<reference evidence="2 3" key="1">
    <citation type="submission" date="2018-10" db="EMBL/GenBank/DDBJ databases">
        <title>Genome sequence of Verticillium nonalfalfae VnAa140.</title>
        <authorList>
            <person name="Stajich J.E."/>
            <person name="Kasson M.T."/>
        </authorList>
    </citation>
    <scope>NUCLEOTIDE SEQUENCE [LARGE SCALE GENOMIC DNA]</scope>
    <source>
        <strain evidence="2 3">VnAa140</strain>
    </source>
</reference>
<comment type="caution">
    <text evidence="2">The sequence shown here is derived from an EMBL/GenBank/DDBJ whole genome shotgun (WGS) entry which is preliminary data.</text>
</comment>
<dbReference type="RefSeq" id="XP_028498019.1">
    <property type="nucleotide sequence ID" value="XM_028635344.1"/>
</dbReference>
<dbReference type="Proteomes" id="UP000267145">
    <property type="component" value="Unassembled WGS sequence"/>
</dbReference>
<proteinExistence type="predicted"/>
<gene>
    <name evidence="2" type="ORF">D7B24_001099</name>
</gene>
<dbReference type="AlphaFoldDB" id="A0A3M9YIF0"/>
<evidence type="ECO:0000313" key="2">
    <source>
        <dbReference type="EMBL" id="RNJ59861.1"/>
    </source>
</evidence>